<proteinExistence type="predicted"/>
<protein>
    <submittedName>
        <fullName evidence="1">Uncharacterized protein</fullName>
    </submittedName>
</protein>
<name>A0A427YEY2_9TREE</name>
<keyword evidence="2" id="KW-1185">Reference proteome</keyword>
<sequence length="296" mass="32331">MVHVSLVGDDQKDIPLAPRTQALIHSVTSQVRGQTLGTLILAEPAAPCHLRLPAVLHPRLHLSPPLPLPQSIERPGDNVAELASALRVEANVVQWEDAEVAEHITLLECEGTFPGLLCHKPITVSKTPVTVEDIRTSGLRMLGTCLGAHSARERFLLEKIDHEPATFAKLINLPHQHALLVLRWHARGALDRFDHLLNKRKEKVTLGKVMFVRGLGLNLISVPGLTRLGADVRFKSSLCRVLLNNVVVLRARLQDKADIVEATQQGGNSFALNKMVLALPASIELSPRALTSKGDT</sequence>
<dbReference type="OrthoDB" id="2575404at2759"/>
<evidence type="ECO:0000313" key="1">
    <source>
        <dbReference type="EMBL" id="RSH89735.1"/>
    </source>
</evidence>
<accession>A0A427YEY2</accession>
<organism evidence="1 2">
    <name type="scientific">Saitozyma podzolica</name>
    <dbReference type="NCBI Taxonomy" id="1890683"/>
    <lineage>
        <taxon>Eukaryota</taxon>
        <taxon>Fungi</taxon>
        <taxon>Dikarya</taxon>
        <taxon>Basidiomycota</taxon>
        <taxon>Agaricomycotina</taxon>
        <taxon>Tremellomycetes</taxon>
        <taxon>Tremellales</taxon>
        <taxon>Trimorphomycetaceae</taxon>
        <taxon>Saitozyma</taxon>
    </lineage>
</organism>
<evidence type="ECO:0000313" key="2">
    <source>
        <dbReference type="Proteomes" id="UP000279259"/>
    </source>
</evidence>
<dbReference type="AlphaFoldDB" id="A0A427YEY2"/>
<gene>
    <name evidence="1" type="ORF">EHS25_001720</name>
</gene>
<reference evidence="1 2" key="1">
    <citation type="submission" date="2018-11" db="EMBL/GenBank/DDBJ databases">
        <title>Genome sequence of Saitozyma podzolica DSM 27192.</title>
        <authorList>
            <person name="Aliyu H."/>
            <person name="Gorte O."/>
            <person name="Ochsenreither K."/>
        </authorList>
    </citation>
    <scope>NUCLEOTIDE SEQUENCE [LARGE SCALE GENOMIC DNA]</scope>
    <source>
        <strain evidence="1 2">DSM 27192</strain>
    </source>
</reference>
<comment type="caution">
    <text evidence="1">The sequence shown here is derived from an EMBL/GenBank/DDBJ whole genome shotgun (WGS) entry which is preliminary data.</text>
</comment>
<dbReference type="EMBL" id="RSCD01000012">
    <property type="protein sequence ID" value="RSH89735.1"/>
    <property type="molecule type" value="Genomic_DNA"/>
</dbReference>
<dbReference type="Proteomes" id="UP000279259">
    <property type="component" value="Unassembled WGS sequence"/>
</dbReference>